<dbReference type="STRING" id="187868.SAMN05192589_102256"/>
<dbReference type="InterPro" id="IPR050640">
    <property type="entry name" value="Bact_2-comp_sensor_kinase"/>
</dbReference>
<dbReference type="Proteomes" id="UP000198781">
    <property type="component" value="Unassembled WGS sequence"/>
</dbReference>
<feature type="transmembrane region" description="Helical" evidence="1">
    <location>
        <begin position="39"/>
        <end position="60"/>
    </location>
</feature>
<dbReference type="AlphaFoldDB" id="A0A1G6LUJ4"/>
<evidence type="ECO:0000313" key="3">
    <source>
        <dbReference type="EMBL" id="SDC46744.1"/>
    </source>
</evidence>
<dbReference type="GO" id="GO:0016020">
    <property type="term" value="C:membrane"/>
    <property type="evidence" value="ECO:0007669"/>
    <property type="project" value="InterPro"/>
</dbReference>
<dbReference type="InterPro" id="IPR010559">
    <property type="entry name" value="Sig_transdc_His_kin_internal"/>
</dbReference>
<dbReference type="Pfam" id="PF06580">
    <property type="entry name" value="His_kinase"/>
    <property type="match status" value="1"/>
</dbReference>
<accession>A0A1G6LUJ4</accession>
<keyword evidence="3" id="KW-0808">Transferase</keyword>
<keyword evidence="1" id="KW-1133">Transmembrane helix</keyword>
<sequence>MQHFSLRQFLRHGLALAAFCVAIAAVQLAYGRGPWDVQLVYSLAIGMPSWLLIDLGRLWLSRRSPIPWPLGWQGWALVAVGGTIGFHIGSAIGDAYRQKVLGAAAVAAAGGPSSAMVTTVLACLALAFFFYAQGKSRYLEGKIAEVERDAAEARLKLLETQLEPHLMFNTLANLRVLIATDPPRAQAMLDHLIDYLRATLGASRATLHPLADEFARLRDYLELMSVRMGPRLAYTLDLPESLAGVPVPPLLLQPLAENAIRHGLEPKVEGGTLHIAARQLADGRLELVVKDSGVGLADPAGAPTPPAGPAHQQSFGLRQVRERLHTLYGSDGTIELIAILPSGTCARAVFPSNPLLP</sequence>
<dbReference type="PANTHER" id="PTHR34220">
    <property type="entry name" value="SENSOR HISTIDINE KINASE YPDA"/>
    <property type="match status" value="1"/>
</dbReference>
<keyword evidence="1" id="KW-0472">Membrane</keyword>
<evidence type="ECO:0000259" key="2">
    <source>
        <dbReference type="Pfam" id="PF06580"/>
    </source>
</evidence>
<organism evidence="3 4">
    <name type="scientific">Paracidovorax valerianellae</name>
    <dbReference type="NCBI Taxonomy" id="187868"/>
    <lineage>
        <taxon>Bacteria</taxon>
        <taxon>Pseudomonadati</taxon>
        <taxon>Pseudomonadota</taxon>
        <taxon>Betaproteobacteria</taxon>
        <taxon>Burkholderiales</taxon>
        <taxon>Comamonadaceae</taxon>
        <taxon>Paracidovorax</taxon>
    </lineage>
</organism>
<keyword evidence="1" id="KW-0812">Transmembrane</keyword>
<dbReference type="InterPro" id="IPR036890">
    <property type="entry name" value="HATPase_C_sf"/>
</dbReference>
<feature type="transmembrane region" description="Helical" evidence="1">
    <location>
        <begin position="72"/>
        <end position="93"/>
    </location>
</feature>
<dbReference type="PANTHER" id="PTHR34220:SF9">
    <property type="entry name" value="SIGNAL TRANSDUCTION HISTIDINE KINASE INTERNAL REGION DOMAIN-CONTAINING PROTEIN"/>
    <property type="match status" value="1"/>
</dbReference>
<dbReference type="Gene3D" id="3.30.565.10">
    <property type="entry name" value="Histidine kinase-like ATPase, C-terminal domain"/>
    <property type="match status" value="1"/>
</dbReference>
<gene>
    <name evidence="3" type="ORF">SAMN05192589_102256</name>
</gene>
<evidence type="ECO:0000256" key="1">
    <source>
        <dbReference type="SAM" id="Phobius"/>
    </source>
</evidence>
<dbReference type="SUPFAM" id="SSF55874">
    <property type="entry name" value="ATPase domain of HSP90 chaperone/DNA topoisomerase II/histidine kinase"/>
    <property type="match status" value="1"/>
</dbReference>
<protein>
    <submittedName>
        <fullName evidence="3">Histidine kinase</fullName>
    </submittedName>
</protein>
<name>A0A1G6LUJ4_9BURK</name>
<reference evidence="3 4" key="1">
    <citation type="submission" date="2016-10" db="EMBL/GenBank/DDBJ databases">
        <authorList>
            <person name="de Groot N.N."/>
        </authorList>
    </citation>
    <scope>NUCLEOTIDE SEQUENCE [LARGE SCALE GENOMIC DNA]</scope>
    <source>
        <strain evidence="3 4">DSM 16619</strain>
    </source>
</reference>
<keyword evidence="3" id="KW-0418">Kinase</keyword>
<dbReference type="GO" id="GO:0000155">
    <property type="term" value="F:phosphorelay sensor kinase activity"/>
    <property type="evidence" value="ECO:0007669"/>
    <property type="project" value="InterPro"/>
</dbReference>
<dbReference type="EMBL" id="FMZC01000002">
    <property type="protein sequence ID" value="SDC46744.1"/>
    <property type="molecule type" value="Genomic_DNA"/>
</dbReference>
<dbReference type="RefSeq" id="WP_092740540.1">
    <property type="nucleotide sequence ID" value="NZ_FMZC01000002.1"/>
</dbReference>
<evidence type="ECO:0000313" key="4">
    <source>
        <dbReference type="Proteomes" id="UP000198781"/>
    </source>
</evidence>
<keyword evidence="4" id="KW-1185">Reference proteome</keyword>
<proteinExistence type="predicted"/>
<feature type="domain" description="Signal transduction histidine kinase internal region" evidence="2">
    <location>
        <begin position="153"/>
        <end position="232"/>
    </location>
</feature>
<dbReference type="OrthoDB" id="2514702at2"/>